<keyword evidence="2" id="KW-1185">Reference proteome</keyword>
<organism evidence="1 2">
    <name type="scientific">Brevundimonas staleyi</name>
    <dbReference type="NCBI Taxonomy" id="74326"/>
    <lineage>
        <taxon>Bacteria</taxon>
        <taxon>Pseudomonadati</taxon>
        <taxon>Pseudomonadota</taxon>
        <taxon>Alphaproteobacteria</taxon>
        <taxon>Caulobacterales</taxon>
        <taxon>Caulobacteraceae</taxon>
        <taxon>Brevundimonas</taxon>
    </lineage>
</organism>
<comment type="caution">
    <text evidence="1">The sequence shown here is derived from an EMBL/GenBank/DDBJ whole genome shotgun (WGS) entry which is preliminary data.</text>
</comment>
<gene>
    <name evidence="1" type="ORF">ACFPIE_20370</name>
</gene>
<proteinExistence type="predicted"/>
<reference evidence="2" key="1">
    <citation type="journal article" date="2019" name="Int. J. Syst. Evol. Microbiol.">
        <title>The Global Catalogue of Microorganisms (GCM) 10K type strain sequencing project: providing services to taxonomists for standard genome sequencing and annotation.</title>
        <authorList>
            <consortium name="The Broad Institute Genomics Platform"/>
            <consortium name="The Broad Institute Genome Sequencing Center for Infectious Disease"/>
            <person name="Wu L."/>
            <person name="Ma J."/>
        </authorList>
    </citation>
    <scope>NUCLEOTIDE SEQUENCE [LARGE SCALE GENOMIC DNA]</scope>
    <source>
        <strain evidence="2">JCM 12125</strain>
    </source>
</reference>
<evidence type="ECO:0008006" key="3">
    <source>
        <dbReference type="Google" id="ProtNLM"/>
    </source>
</evidence>
<evidence type="ECO:0000313" key="1">
    <source>
        <dbReference type="EMBL" id="MFC5346278.1"/>
    </source>
</evidence>
<accession>A0ABW0FYX3</accession>
<protein>
    <recommendedName>
        <fullName evidence="3">DUF927 domain-containing protein</fullName>
    </recommendedName>
</protein>
<evidence type="ECO:0000313" key="2">
    <source>
        <dbReference type="Proteomes" id="UP001596152"/>
    </source>
</evidence>
<dbReference type="RefSeq" id="WP_374036792.1">
    <property type="nucleotide sequence ID" value="NZ_CP169082.1"/>
</dbReference>
<sequence length="660" mass="72321">MSIDDPIEQIGAALPSFEEEDEAALTQVLREMSLADPMRGDAMEIERPLGGTEEVLPGQWRQGFSRYQTGLPLNCPVTPLGKLATLSGTTYFFLDTLGEVAVLGENAGKGNIASLFSGRPKYLEWAWPRLTAPKRKGDPWTVKGWEADEARNDLFAACAYMGTFELEDRVRGRGAWRGDDGGLIYHAGDAVWIDGKWKPPGANGRYIYPGRPKIGRPARGSVPQGEGSPGDILLQGLQSWEWERPQLDPRLALGWIMSAMVGGALEQRPVAYVTGTEGAGKSTLQKLFRLLMNGALLATSNTTQAGIYQKVKQDSVAVLVDEMEAKEDTRTTDKILELARVAYSGDKMQRGGKDGVGQEFSVNSSFLMSSIAMPPVDAQDASRMAVLMLRERVKPVVVDGKKPVDVMTALGLKDAKTVSQIGSQLLRRLVVWFEIEGNRPRWDKLIDAFRAALIDSGHSDRAADTFGTLAAGHHAAIRDTMPDEAELAEWVALLAPQTLTETSGKEKTWRRCFMHLLEAQPDTLRTLSKKSVGAALLEWRDSEMKQLDSVFNPSDTLRLFGMAISFGKDAHGAPNPETWKYARLFIPAKHPGLNDLFVGTPWAGRKGAPGPWLGVLRQMPRHLWEPGKCDKGLDRKASGVFISLAEALAHDDEVVMAMAA</sequence>
<dbReference type="Proteomes" id="UP001596152">
    <property type="component" value="Unassembled WGS sequence"/>
</dbReference>
<name>A0ABW0FYX3_9CAUL</name>
<dbReference type="EMBL" id="JBHSLF010000056">
    <property type="protein sequence ID" value="MFC5346278.1"/>
    <property type="molecule type" value="Genomic_DNA"/>
</dbReference>